<dbReference type="AlphaFoldDB" id="A0A0E9VMD4"/>
<protein>
    <submittedName>
        <fullName evidence="1">Uncharacterized protein</fullName>
    </submittedName>
</protein>
<name>A0A0E9VMD4_ANGAN</name>
<reference evidence="1" key="2">
    <citation type="journal article" date="2015" name="Fish Shellfish Immunol.">
        <title>Early steps in the European eel (Anguilla anguilla)-Vibrio vulnificus interaction in the gills: Role of the RtxA13 toxin.</title>
        <authorList>
            <person name="Callol A."/>
            <person name="Pajuelo D."/>
            <person name="Ebbesson L."/>
            <person name="Teles M."/>
            <person name="MacKenzie S."/>
            <person name="Amaro C."/>
        </authorList>
    </citation>
    <scope>NUCLEOTIDE SEQUENCE</scope>
</reference>
<evidence type="ECO:0000313" key="1">
    <source>
        <dbReference type="EMBL" id="JAH78383.1"/>
    </source>
</evidence>
<accession>A0A0E9VMD4</accession>
<proteinExistence type="predicted"/>
<organism evidence="1">
    <name type="scientific">Anguilla anguilla</name>
    <name type="common">European freshwater eel</name>
    <name type="synonym">Muraena anguilla</name>
    <dbReference type="NCBI Taxonomy" id="7936"/>
    <lineage>
        <taxon>Eukaryota</taxon>
        <taxon>Metazoa</taxon>
        <taxon>Chordata</taxon>
        <taxon>Craniata</taxon>
        <taxon>Vertebrata</taxon>
        <taxon>Euteleostomi</taxon>
        <taxon>Actinopterygii</taxon>
        <taxon>Neopterygii</taxon>
        <taxon>Teleostei</taxon>
        <taxon>Anguilliformes</taxon>
        <taxon>Anguillidae</taxon>
        <taxon>Anguilla</taxon>
    </lineage>
</organism>
<sequence length="31" mass="3502">MLDLHLQTSCHVGCAVILLEDIRLFCTTDKI</sequence>
<reference evidence="1" key="1">
    <citation type="submission" date="2014-11" db="EMBL/GenBank/DDBJ databases">
        <authorList>
            <person name="Amaro Gonzalez C."/>
        </authorList>
    </citation>
    <scope>NUCLEOTIDE SEQUENCE</scope>
</reference>
<dbReference type="EMBL" id="GBXM01030194">
    <property type="protein sequence ID" value="JAH78383.1"/>
    <property type="molecule type" value="Transcribed_RNA"/>
</dbReference>